<feature type="transmembrane region" description="Helical" evidence="9">
    <location>
        <begin position="66"/>
        <end position="89"/>
    </location>
</feature>
<comment type="caution">
    <text evidence="12">The sequence shown here is derived from an EMBL/GenBank/DDBJ whole genome shotgun (WGS) entry which is preliminary data.</text>
</comment>
<dbReference type="Pfam" id="PF16491">
    <property type="entry name" value="Peptidase_M48_N"/>
    <property type="match status" value="1"/>
</dbReference>
<feature type="binding site" evidence="7">
    <location>
        <position position="350"/>
    </location>
    <ligand>
        <name>Zn(2+)</name>
        <dbReference type="ChEBI" id="CHEBI:29105"/>
        <note>catalytic</note>
    </ligand>
</feature>
<feature type="transmembrane region" description="Helical" evidence="9">
    <location>
        <begin position="147"/>
        <end position="165"/>
    </location>
</feature>
<dbReference type="RefSeq" id="WP_174583387.1">
    <property type="nucleotide sequence ID" value="NZ_CAJNOB010000027.1"/>
</dbReference>
<feature type="active site" evidence="6">
    <location>
        <position position="273"/>
    </location>
</feature>
<evidence type="ECO:0000313" key="12">
    <source>
        <dbReference type="EMBL" id="CAF0700157.1"/>
    </source>
</evidence>
<keyword evidence="9" id="KW-0472">Membrane</keyword>
<dbReference type="InterPro" id="IPR032456">
    <property type="entry name" value="Peptidase_M48_N"/>
</dbReference>
<organism evidence="12 13">
    <name type="scientific">Candidatus Methylacidithermus pantelleriae</name>
    <dbReference type="NCBI Taxonomy" id="2744239"/>
    <lineage>
        <taxon>Bacteria</taxon>
        <taxon>Pseudomonadati</taxon>
        <taxon>Verrucomicrobiota</taxon>
        <taxon>Methylacidiphilae</taxon>
        <taxon>Methylacidiphilales</taxon>
        <taxon>Methylacidiphilaceae</taxon>
        <taxon>Candidatus Methylacidithermus</taxon>
    </lineage>
</organism>
<evidence type="ECO:0000256" key="1">
    <source>
        <dbReference type="ARBA" id="ARBA00022670"/>
    </source>
</evidence>
<feature type="active site" description="Proton donor" evidence="6">
    <location>
        <position position="354"/>
    </location>
</feature>
<keyword evidence="1 8" id="KW-0645">Protease</keyword>
<sequence>MNAWIVLLCLAVSIRLGLESGLASRQFDWLRKAQTGEPQNQEQKTIQKRSLMYCQDRLRLGLARRFYGALLFMGWTFGKGLASLHGLFLSLPLTQTLRGSLFLLVFGLAQGILYLPWSIYETFGLEARYGFNRTSPILFAVDRWKETSLFVFLGFPFFFGLLWLLESSQLGWLWVWAMYCGFSFFLRWAYPVWLAPLFHRFRPLEADWSSRMQRLLGEHGLAPCTLWVMDASRRSGHSNAYFAGVGQHRRVVLYDTLLEQLSLEEAEAVLLHEIGHYKLRHERFLTVLEVGITFLCAVSLPWFYRQKGLFAALGFACPSYEALLALVALVGPTVAFPLQPFLTRILRRLEAQADAFVVRLGKGKELASALQKIYGENAVFCPTEPMYAAFYSTHPPPESRLRQLAHEGAQPLSGKPLDAPFDFSSFRFLVAQDSLG</sequence>
<evidence type="ECO:0000256" key="8">
    <source>
        <dbReference type="RuleBase" id="RU003983"/>
    </source>
</evidence>
<evidence type="ECO:0000259" key="11">
    <source>
        <dbReference type="Pfam" id="PF16491"/>
    </source>
</evidence>
<comment type="cofactor">
    <cofactor evidence="7 8">
        <name>Zn(2+)</name>
        <dbReference type="ChEBI" id="CHEBI:29105"/>
    </cofactor>
    <text evidence="7 8">Binds 1 zinc ion per subunit.</text>
</comment>
<feature type="transmembrane region" description="Helical" evidence="9">
    <location>
        <begin position="101"/>
        <end position="120"/>
    </location>
</feature>
<dbReference type="GO" id="GO:0071586">
    <property type="term" value="P:CAAX-box protein processing"/>
    <property type="evidence" value="ECO:0007669"/>
    <property type="project" value="InterPro"/>
</dbReference>
<dbReference type="GO" id="GO:0004222">
    <property type="term" value="F:metalloendopeptidase activity"/>
    <property type="evidence" value="ECO:0007669"/>
    <property type="project" value="InterPro"/>
</dbReference>
<keyword evidence="13" id="KW-1185">Reference proteome</keyword>
<dbReference type="Gene3D" id="3.30.2010.10">
    <property type="entry name" value="Metalloproteases ('zincins'), catalytic domain"/>
    <property type="match status" value="1"/>
</dbReference>
<gene>
    <name evidence="12" type="ORF">MPNT_330019</name>
</gene>
<evidence type="ECO:0000256" key="3">
    <source>
        <dbReference type="ARBA" id="ARBA00022801"/>
    </source>
</evidence>
<dbReference type="AlphaFoldDB" id="A0A8J2BP00"/>
<feature type="binding site" evidence="7">
    <location>
        <position position="272"/>
    </location>
    <ligand>
        <name>Zn(2+)</name>
        <dbReference type="ChEBI" id="CHEBI:29105"/>
        <note>catalytic</note>
    </ligand>
</feature>
<keyword evidence="5 8" id="KW-0482">Metalloprotease</keyword>
<keyword evidence="9" id="KW-1133">Transmembrane helix</keyword>
<dbReference type="GO" id="GO:0046872">
    <property type="term" value="F:metal ion binding"/>
    <property type="evidence" value="ECO:0007669"/>
    <property type="project" value="UniProtKB-KW"/>
</dbReference>
<evidence type="ECO:0000256" key="6">
    <source>
        <dbReference type="PIRSR" id="PIRSR627057-1"/>
    </source>
</evidence>
<dbReference type="InterPro" id="IPR001915">
    <property type="entry name" value="Peptidase_M48"/>
</dbReference>
<name>A0A8J2BP00_9BACT</name>
<accession>A0A8J2BP00</accession>
<dbReference type="EMBL" id="CAJNOB010000027">
    <property type="protein sequence ID" value="CAF0700157.1"/>
    <property type="molecule type" value="Genomic_DNA"/>
</dbReference>
<feature type="domain" description="CAAX prenyl protease 1 N-terminal" evidence="11">
    <location>
        <begin position="48"/>
        <end position="199"/>
    </location>
</feature>
<dbReference type="PANTHER" id="PTHR10120">
    <property type="entry name" value="CAAX PRENYL PROTEASE 1"/>
    <property type="match status" value="1"/>
</dbReference>
<feature type="binding site" evidence="7">
    <location>
        <position position="276"/>
    </location>
    <ligand>
        <name>Zn(2+)</name>
        <dbReference type="ChEBI" id="CHEBI:29105"/>
        <note>catalytic</note>
    </ligand>
</feature>
<evidence type="ECO:0000259" key="10">
    <source>
        <dbReference type="Pfam" id="PF01435"/>
    </source>
</evidence>
<evidence type="ECO:0000256" key="9">
    <source>
        <dbReference type="SAM" id="Phobius"/>
    </source>
</evidence>
<evidence type="ECO:0000256" key="2">
    <source>
        <dbReference type="ARBA" id="ARBA00022723"/>
    </source>
</evidence>
<keyword evidence="2 7" id="KW-0479">Metal-binding</keyword>
<feature type="transmembrane region" description="Helical" evidence="9">
    <location>
        <begin position="172"/>
        <end position="190"/>
    </location>
</feature>
<evidence type="ECO:0000256" key="7">
    <source>
        <dbReference type="PIRSR" id="PIRSR627057-2"/>
    </source>
</evidence>
<proteinExistence type="inferred from homology"/>
<feature type="transmembrane region" description="Helical" evidence="9">
    <location>
        <begin position="310"/>
        <end position="338"/>
    </location>
</feature>
<evidence type="ECO:0000313" key="13">
    <source>
        <dbReference type="Proteomes" id="UP000663859"/>
    </source>
</evidence>
<dbReference type="CDD" id="cd07343">
    <property type="entry name" value="M48A_Zmpste24p_like"/>
    <property type="match status" value="1"/>
</dbReference>
<keyword evidence="4 7" id="KW-0862">Zinc</keyword>
<evidence type="ECO:0000256" key="5">
    <source>
        <dbReference type="ARBA" id="ARBA00023049"/>
    </source>
</evidence>
<feature type="transmembrane region" description="Helical" evidence="9">
    <location>
        <begin position="284"/>
        <end position="304"/>
    </location>
</feature>
<reference evidence="12" key="1">
    <citation type="submission" date="2021-02" db="EMBL/GenBank/DDBJ databases">
        <authorList>
            <person name="Cremers G."/>
            <person name="Picone N."/>
        </authorList>
    </citation>
    <scope>NUCLEOTIDE SEQUENCE</scope>
    <source>
        <strain evidence="12">PQ17</strain>
    </source>
</reference>
<feature type="domain" description="Peptidase M48" evidence="10">
    <location>
        <begin position="209"/>
        <end position="406"/>
    </location>
</feature>
<dbReference type="Pfam" id="PF01435">
    <property type="entry name" value="Peptidase_M48"/>
    <property type="match status" value="1"/>
</dbReference>
<dbReference type="InterPro" id="IPR027057">
    <property type="entry name" value="CAXX_Prtase_1"/>
</dbReference>
<comment type="similarity">
    <text evidence="8">Belongs to the peptidase M48 family.</text>
</comment>
<keyword evidence="3 8" id="KW-0378">Hydrolase</keyword>
<dbReference type="Proteomes" id="UP000663859">
    <property type="component" value="Unassembled WGS sequence"/>
</dbReference>
<keyword evidence="9" id="KW-0812">Transmembrane</keyword>
<protein>
    <submittedName>
        <fullName evidence="12">Putative Peptidase M48</fullName>
    </submittedName>
</protein>
<evidence type="ECO:0000256" key="4">
    <source>
        <dbReference type="ARBA" id="ARBA00022833"/>
    </source>
</evidence>